<dbReference type="SMART" id="SM00846">
    <property type="entry name" value="Gp_dh_N"/>
    <property type="match status" value="1"/>
</dbReference>
<keyword evidence="5 10" id="KW-0560">Oxidoreductase</keyword>
<feature type="binding site" evidence="10">
    <location>
        <begin position="140"/>
        <end position="142"/>
    </location>
    <ligand>
        <name>D-glyceraldehyde 3-phosphate</name>
        <dbReference type="ChEBI" id="CHEBI:59776"/>
    </ligand>
</feature>
<dbReference type="Pfam" id="PF02800">
    <property type="entry name" value="Gp_dh_C"/>
    <property type="match status" value="1"/>
</dbReference>
<evidence type="ECO:0000259" key="13">
    <source>
        <dbReference type="SMART" id="SM00846"/>
    </source>
</evidence>
<comment type="subunit">
    <text evidence="3 10 12">Homotetramer.</text>
</comment>
<dbReference type="InterPro" id="IPR020830">
    <property type="entry name" value="GlycerAld_3-P_DH_AS"/>
</dbReference>
<dbReference type="InterPro" id="IPR006436">
    <property type="entry name" value="Glyceraldehyde-3-P_DH_2_arc"/>
</dbReference>
<comment type="catalytic activity">
    <reaction evidence="8 10 12">
        <text>D-glyceraldehyde 3-phosphate + phosphate + NADP(+) = (2R)-3-phospho-glyceroyl phosphate + NADPH + H(+)</text>
        <dbReference type="Rhea" id="RHEA:10296"/>
        <dbReference type="ChEBI" id="CHEBI:15378"/>
        <dbReference type="ChEBI" id="CHEBI:43474"/>
        <dbReference type="ChEBI" id="CHEBI:57604"/>
        <dbReference type="ChEBI" id="CHEBI:57783"/>
        <dbReference type="ChEBI" id="CHEBI:58349"/>
        <dbReference type="ChEBI" id="CHEBI:59776"/>
        <dbReference type="EC" id="1.2.1.59"/>
    </reaction>
</comment>
<name>A0A3G3IIL9_9ARCH</name>
<evidence type="ECO:0000256" key="7">
    <source>
        <dbReference type="ARBA" id="ARBA00023152"/>
    </source>
</evidence>
<dbReference type="Gene3D" id="3.40.50.720">
    <property type="entry name" value="NAD(P)-binding Rossmann-like Domain"/>
    <property type="match status" value="1"/>
</dbReference>
<dbReference type="InterPro" id="IPR020829">
    <property type="entry name" value="GlycerAld_3-P_DH_cat"/>
</dbReference>
<dbReference type="CDD" id="cd18127">
    <property type="entry name" value="GAPDH_II_C"/>
    <property type="match status" value="1"/>
</dbReference>
<evidence type="ECO:0000256" key="4">
    <source>
        <dbReference type="ARBA" id="ARBA00022857"/>
    </source>
</evidence>
<dbReference type="GO" id="GO:0047100">
    <property type="term" value="F:glyceraldehyde-3-phosphate dehydrogenase (NADP+) (phosphorylating) activity"/>
    <property type="evidence" value="ECO:0007669"/>
    <property type="project" value="RHEA"/>
</dbReference>
<dbReference type="GO" id="GO:0051287">
    <property type="term" value="F:NAD binding"/>
    <property type="evidence" value="ECO:0007669"/>
    <property type="project" value="UniProtKB-UniRule"/>
</dbReference>
<dbReference type="SUPFAM" id="SSF51735">
    <property type="entry name" value="NAD(P)-binding Rossmann-fold domains"/>
    <property type="match status" value="1"/>
</dbReference>
<dbReference type="GeneID" id="41322264"/>
<comment type="catalytic activity">
    <reaction evidence="9 10 12">
        <text>D-glyceraldehyde 3-phosphate + phosphate + NAD(+) = (2R)-3-phospho-glyceroyl phosphate + NADH + H(+)</text>
        <dbReference type="Rhea" id="RHEA:10300"/>
        <dbReference type="ChEBI" id="CHEBI:15378"/>
        <dbReference type="ChEBI" id="CHEBI:43474"/>
        <dbReference type="ChEBI" id="CHEBI:57540"/>
        <dbReference type="ChEBI" id="CHEBI:57604"/>
        <dbReference type="ChEBI" id="CHEBI:57945"/>
        <dbReference type="ChEBI" id="CHEBI:59776"/>
        <dbReference type="EC" id="1.2.1.59"/>
    </reaction>
</comment>
<dbReference type="InterPro" id="IPR020828">
    <property type="entry name" value="GlycerAld_3-P_DH_NAD(P)-bd"/>
</dbReference>
<feature type="binding site" evidence="10">
    <location>
        <begin position="194"/>
        <end position="195"/>
    </location>
    <ligand>
        <name>D-glyceraldehyde 3-phosphate</name>
        <dbReference type="ChEBI" id="CHEBI:59776"/>
    </ligand>
</feature>
<feature type="domain" description="Glyceraldehyde 3-phosphate dehydrogenase NAD(P) binding" evidence="13">
    <location>
        <begin position="4"/>
        <end position="141"/>
    </location>
</feature>
<dbReference type="GO" id="GO:0004365">
    <property type="term" value="F:glyceraldehyde-3-phosphate dehydrogenase (NAD+) (phosphorylating) activity"/>
    <property type="evidence" value="ECO:0007669"/>
    <property type="project" value="UniProtKB-UniRule"/>
</dbReference>
<dbReference type="UniPathway" id="UPA00109">
    <property type="reaction ID" value="UER00184"/>
</dbReference>
<dbReference type="PROSITE" id="PS00071">
    <property type="entry name" value="GAPDH"/>
    <property type="match status" value="1"/>
</dbReference>
<dbReference type="EC" id="1.2.1.59" evidence="10 12"/>
<feature type="binding site" evidence="10">
    <location>
        <position position="169"/>
    </location>
    <ligand>
        <name>NAD(+)</name>
        <dbReference type="ChEBI" id="CHEBI:57540"/>
    </ligand>
</feature>
<dbReference type="Pfam" id="PF01113">
    <property type="entry name" value="DapB_N"/>
    <property type="match status" value="1"/>
</dbReference>
<evidence type="ECO:0000313" key="14">
    <source>
        <dbReference type="EMBL" id="AYQ55601.1"/>
    </source>
</evidence>
<evidence type="ECO:0000256" key="10">
    <source>
        <dbReference type="HAMAP-Rule" id="MF_00559"/>
    </source>
</evidence>
<evidence type="ECO:0000256" key="2">
    <source>
        <dbReference type="ARBA" id="ARBA00007406"/>
    </source>
</evidence>
<evidence type="ECO:0000256" key="1">
    <source>
        <dbReference type="ARBA" id="ARBA00004869"/>
    </source>
</evidence>
<dbReference type="HAMAP" id="MF_00559">
    <property type="entry name" value="G3P_dehdrog_arch"/>
    <property type="match status" value="1"/>
</dbReference>
<dbReference type="Gene3D" id="3.30.360.10">
    <property type="entry name" value="Dihydrodipicolinate Reductase, domain 2"/>
    <property type="match status" value="1"/>
</dbReference>
<dbReference type="PIRSF" id="PIRSF000149">
    <property type="entry name" value="GAP_DH"/>
    <property type="match status" value="1"/>
</dbReference>
<organism evidence="14 15">
    <name type="scientific">Methanomethylophilus alvi</name>
    <dbReference type="NCBI Taxonomy" id="1291540"/>
    <lineage>
        <taxon>Archaea</taxon>
        <taxon>Methanobacteriati</taxon>
        <taxon>Thermoplasmatota</taxon>
        <taxon>Thermoplasmata</taxon>
        <taxon>Methanomassiliicoccales</taxon>
        <taxon>Methanomethylophilaceae</taxon>
        <taxon>Methanomethylophilus</taxon>
    </lineage>
</organism>
<keyword evidence="7 10" id="KW-0324">Glycolysis</keyword>
<dbReference type="GO" id="GO:0050661">
    <property type="term" value="F:NADP binding"/>
    <property type="evidence" value="ECO:0007669"/>
    <property type="project" value="UniProtKB-UniRule"/>
</dbReference>
<dbReference type="InterPro" id="IPR036291">
    <property type="entry name" value="NAD(P)-bd_dom_sf"/>
</dbReference>
<dbReference type="GO" id="GO:0008839">
    <property type="term" value="F:4-hydroxy-tetrahydrodipicolinate reductase"/>
    <property type="evidence" value="ECO:0007669"/>
    <property type="project" value="InterPro"/>
</dbReference>
<dbReference type="GO" id="GO:0009089">
    <property type="term" value="P:lysine biosynthetic process via diaminopimelate"/>
    <property type="evidence" value="ECO:0007669"/>
    <property type="project" value="InterPro"/>
</dbReference>
<keyword evidence="10 12" id="KW-0963">Cytoplasm</keyword>
<evidence type="ECO:0000256" key="5">
    <source>
        <dbReference type="ARBA" id="ARBA00023002"/>
    </source>
</evidence>
<evidence type="ECO:0000256" key="12">
    <source>
        <dbReference type="RuleBase" id="RU003388"/>
    </source>
</evidence>
<dbReference type="NCBIfam" id="NF003251">
    <property type="entry name" value="PRK04207.1"/>
    <property type="match status" value="1"/>
</dbReference>
<evidence type="ECO:0000256" key="3">
    <source>
        <dbReference type="ARBA" id="ARBA00011881"/>
    </source>
</evidence>
<dbReference type="Proteomes" id="UP000273278">
    <property type="component" value="Chromosome"/>
</dbReference>
<dbReference type="SUPFAM" id="SSF55347">
    <property type="entry name" value="Glyceraldehyde-3-phosphate dehydrogenase-like, C-terminal domain"/>
    <property type="match status" value="1"/>
</dbReference>
<dbReference type="CDD" id="cd02278">
    <property type="entry name" value="GAPDH_II_N"/>
    <property type="match status" value="1"/>
</dbReference>
<reference evidence="14 15" key="1">
    <citation type="submission" date="2016-10" db="EMBL/GenBank/DDBJ databases">
        <title>Complete genome of the TMA-utilizing, human hosted archaeon Methanomethylophilus alvus Gen. nov, sp. nov., strain Mx-05, derived from a pure culture.</title>
        <authorList>
            <person name="Brugere J.-F."/>
            <person name="Ben Hania W."/>
            <person name="Chaudhary P.P."/>
            <person name="Gaci N."/>
            <person name="Borrel G."/>
            <person name="Cao Van Tuat L."/>
            <person name="Fardeau M.-L."/>
            <person name="Harris H.M.B."/>
            <person name="O'Toole P.W."/>
            <person name="Ollivier B."/>
        </authorList>
    </citation>
    <scope>NUCLEOTIDE SEQUENCE [LARGE SCALE GENOMIC DNA]</scope>
    <source>
        <strain evidence="14 15">Mx-05</strain>
    </source>
</reference>
<evidence type="ECO:0000256" key="8">
    <source>
        <dbReference type="ARBA" id="ARBA00048067"/>
    </source>
</evidence>
<keyword evidence="4 10" id="KW-0521">NADP</keyword>
<evidence type="ECO:0000256" key="6">
    <source>
        <dbReference type="ARBA" id="ARBA00023027"/>
    </source>
</evidence>
<comment type="subcellular location">
    <subcellularLocation>
        <location evidence="10 12">Cytoplasm</location>
    </subcellularLocation>
</comment>
<dbReference type="GO" id="GO:0005737">
    <property type="term" value="C:cytoplasm"/>
    <property type="evidence" value="ECO:0007669"/>
    <property type="project" value="UniProtKB-SubCell"/>
</dbReference>
<feature type="binding site" evidence="10">
    <location>
        <begin position="13"/>
        <end position="14"/>
    </location>
    <ligand>
        <name>NAD(+)</name>
        <dbReference type="ChEBI" id="CHEBI:57540"/>
    </ligand>
</feature>
<proteinExistence type="inferred from homology"/>
<dbReference type="NCBIfam" id="TIGR01546">
    <property type="entry name" value="GAPDH-II_archae"/>
    <property type="match status" value="1"/>
</dbReference>
<accession>A0A3G3IIL9</accession>
<dbReference type="RefSeq" id="WP_015505380.1">
    <property type="nucleotide sequence ID" value="NZ_CAYBAJ010000010.1"/>
</dbReference>
<feature type="binding site" evidence="10">
    <location>
        <position position="301"/>
    </location>
    <ligand>
        <name>NAD(+)</name>
        <dbReference type="ChEBI" id="CHEBI:57540"/>
    </ligand>
</feature>
<dbReference type="AlphaFoldDB" id="A0A3G3IIL9"/>
<evidence type="ECO:0000256" key="11">
    <source>
        <dbReference type="PIRSR" id="PIRSR000149-1"/>
    </source>
</evidence>
<comment type="pathway">
    <text evidence="1 10 12">Carbohydrate degradation; glycolysis; pyruvate from D-glyceraldehyde 3-phosphate: step 1/5.</text>
</comment>
<dbReference type="InterPro" id="IPR000846">
    <property type="entry name" value="DapB_N"/>
</dbReference>
<evidence type="ECO:0000313" key="15">
    <source>
        <dbReference type="Proteomes" id="UP000273278"/>
    </source>
</evidence>
<gene>
    <name evidence="10" type="primary">gap</name>
    <name evidence="14" type="ORF">BKD89_07325</name>
</gene>
<feature type="active site" description="Nucleophile" evidence="10 11">
    <location>
        <position position="141"/>
    </location>
</feature>
<feature type="binding site" evidence="10">
    <location>
        <position position="111"/>
    </location>
    <ligand>
        <name>NAD(+)</name>
        <dbReference type="ChEBI" id="CHEBI:57540"/>
    </ligand>
</feature>
<dbReference type="InterPro" id="IPR020831">
    <property type="entry name" value="GlycerAld/Erythrose_P_DH"/>
</dbReference>
<dbReference type="EMBL" id="CP017686">
    <property type="protein sequence ID" value="AYQ55601.1"/>
    <property type="molecule type" value="Genomic_DNA"/>
</dbReference>
<sequence>MAKIKVGVNGYGTIGKRVATAVSKQDDMEVIGITKTRPTFEAKTAAAAGLPIYVPAESIPAFEKAGIAVAGTVDDMIAAADVIVDCTPGNVGPEYKEKYQKAGKKAIFQGGEEHGLTGVSFNSTANYKDSWGMQFSRVVSCNTTGLLRTLSLLDKAYKIQNAYVTIVRRAADPGDSKTGPVNGLEPSVSLPTHHGVDVKSVLPWIDITTMAIKASTTLMHIQAVVVKLGKEVSTDEVLDLFAKAPRVRLVSSKDGIKSTNQVMELARELGRDRSDMYEICIWSDGVKVVGDTLYYYQAVHQEADVIPENVDCIRSMCKLMEGPESVAKTNKALGIDH</sequence>
<dbReference type="OMA" id="YIQAVHQ"/>
<evidence type="ECO:0000256" key="9">
    <source>
        <dbReference type="ARBA" id="ARBA00048853"/>
    </source>
</evidence>
<keyword evidence="6 10" id="KW-0520">NAD</keyword>
<protein>
    <recommendedName>
        <fullName evidence="10 12">Glyceraldehyde-3-phosphate dehydrogenase</fullName>
        <shortName evidence="10">GAPDH</shortName>
        <ecNumber evidence="10 12">1.2.1.59</ecNumber>
    </recommendedName>
    <alternativeName>
        <fullName evidence="10">NAD(P)-dependent glyceraldehyde-3-phosphate dehydrogenase</fullName>
    </alternativeName>
</protein>
<comment type="similarity">
    <text evidence="2 10 12">Belongs to the glyceraldehyde-3-phosphate dehydrogenase family.</text>
</comment>
<dbReference type="GO" id="GO:0006096">
    <property type="term" value="P:glycolytic process"/>
    <property type="evidence" value="ECO:0007669"/>
    <property type="project" value="UniProtKB-UniRule"/>
</dbReference>